<dbReference type="InterPro" id="IPR011060">
    <property type="entry name" value="RibuloseP-bd_barrel"/>
</dbReference>
<evidence type="ECO:0000256" key="4">
    <source>
        <dbReference type="ARBA" id="ARBA00022272"/>
    </source>
</evidence>
<dbReference type="EMBL" id="DWZD01000006">
    <property type="protein sequence ID" value="HJA78078.1"/>
    <property type="molecule type" value="Genomic_DNA"/>
</dbReference>
<proteinExistence type="inferred from homology"/>
<organism evidence="11 12">
    <name type="scientific">Candidatus Desulfovibrio intestinavium</name>
    <dbReference type="NCBI Taxonomy" id="2838534"/>
    <lineage>
        <taxon>Bacteria</taxon>
        <taxon>Pseudomonadati</taxon>
        <taxon>Thermodesulfobacteriota</taxon>
        <taxon>Desulfovibrionia</taxon>
        <taxon>Desulfovibrionales</taxon>
        <taxon>Desulfovibrionaceae</taxon>
        <taxon>Desulfovibrio</taxon>
    </lineage>
</organism>
<keyword evidence="7 9" id="KW-0057">Aromatic amino acid biosynthesis</keyword>
<evidence type="ECO:0000256" key="2">
    <source>
        <dbReference type="ARBA" id="ARBA00004664"/>
    </source>
</evidence>
<comment type="caution">
    <text evidence="11">The sequence shown here is derived from an EMBL/GenBank/DDBJ whole genome shotgun (WGS) entry which is preliminary data.</text>
</comment>
<dbReference type="AlphaFoldDB" id="A0A9D2HM93"/>
<evidence type="ECO:0000313" key="12">
    <source>
        <dbReference type="Proteomes" id="UP000823821"/>
    </source>
</evidence>
<dbReference type="HAMAP" id="MF_00135">
    <property type="entry name" value="PRAI"/>
    <property type="match status" value="1"/>
</dbReference>
<evidence type="ECO:0000256" key="3">
    <source>
        <dbReference type="ARBA" id="ARBA00012572"/>
    </source>
</evidence>
<dbReference type="Proteomes" id="UP000823821">
    <property type="component" value="Unassembled WGS sequence"/>
</dbReference>
<keyword evidence="8 9" id="KW-0413">Isomerase</keyword>
<evidence type="ECO:0000259" key="10">
    <source>
        <dbReference type="Pfam" id="PF00697"/>
    </source>
</evidence>
<dbReference type="SUPFAM" id="SSF51366">
    <property type="entry name" value="Ribulose-phoshate binding barrel"/>
    <property type="match status" value="1"/>
</dbReference>
<comment type="catalytic activity">
    <reaction evidence="1 9">
        <text>N-(5-phospho-beta-D-ribosyl)anthranilate = 1-(2-carboxyphenylamino)-1-deoxy-D-ribulose 5-phosphate</text>
        <dbReference type="Rhea" id="RHEA:21540"/>
        <dbReference type="ChEBI" id="CHEBI:18277"/>
        <dbReference type="ChEBI" id="CHEBI:58613"/>
        <dbReference type="EC" id="5.3.1.24"/>
    </reaction>
</comment>
<comment type="similarity">
    <text evidence="9">Belongs to the TrpF family.</text>
</comment>
<evidence type="ECO:0000256" key="6">
    <source>
        <dbReference type="ARBA" id="ARBA00022822"/>
    </source>
</evidence>
<dbReference type="InterPro" id="IPR013785">
    <property type="entry name" value="Aldolase_TIM"/>
</dbReference>
<evidence type="ECO:0000313" key="11">
    <source>
        <dbReference type="EMBL" id="HJA78078.1"/>
    </source>
</evidence>
<protein>
    <recommendedName>
        <fullName evidence="4 9">N-(5'-phosphoribosyl)anthranilate isomerase</fullName>
        <shortName evidence="9">PRAI</shortName>
        <ecNumber evidence="3 9">5.3.1.24</ecNumber>
    </recommendedName>
</protein>
<dbReference type="InterPro" id="IPR001240">
    <property type="entry name" value="PRAI_dom"/>
</dbReference>
<evidence type="ECO:0000256" key="1">
    <source>
        <dbReference type="ARBA" id="ARBA00001164"/>
    </source>
</evidence>
<sequence>MRIKICGMRRQDDVDAAARLGVDAVGFIFHPASPRACPPEAAAALSSPGLARVGVFVEQKEEEIARIMALAHLDVAQLHGGQDTAACARRLGAERLWRVIWPQRYGNGAALQALLDAQAPYCAAFLLDAGTGGGGSGCVLDWAALQGLRWPRPWWLAGGLGPDNVAAALTLCRPDGLDVNSGVEDAPGRKNREKMAAVMRAVRRATALPSREDI</sequence>
<reference evidence="11" key="1">
    <citation type="journal article" date="2021" name="PeerJ">
        <title>Extensive microbial diversity within the chicken gut microbiome revealed by metagenomics and culture.</title>
        <authorList>
            <person name="Gilroy R."/>
            <person name="Ravi A."/>
            <person name="Getino M."/>
            <person name="Pursley I."/>
            <person name="Horton D.L."/>
            <person name="Alikhan N.F."/>
            <person name="Baker D."/>
            <person name="Gharbi K."/>
            <person name="Hall N."/>
            <person name="Watson M."/>
            <person name="Adriaenssens E.M."/>
            <person name="Foster-Nyarko E."/>
            <person name="Jarju S."/>
            <person name="Secka A."/>
            <person name="Antonio M."/>
            <person name="Oren A."/>
            <person name="Chaudhuri R.R."/>
            <person name="La Ragione R."/>
            <person name="Hildebrand F."/>
            <person name="Pallen M.J."/>
        </authorList>
    </citation>
    <scope>NUCLEOTIDE SEQUENCE</scope>
    <source>
        <strain evidence="11">5032</strain>
    </source>
</reference>
<feature type="domain" description="N-(5'phosphoribosyl) anthranilate isomerase (PRAI)" evidence="10">
    <location>
        <begin position="3"/>
        <end position="199"/>
    </location>
</feature>
<accession>A0A9D2HM93</accession>
<dbReference type="Pfam" id="PF00697">
    <property type="entry name" value="PRAI"/>
    <property type="match status" value="1"/>
</dbReference>
<dbReference type="PANTHER" id="PTHR42894:SF1">
    <property type="entry name" value="N-(5'-PHOSPHORIBOSYL)ANTHRANILATE ISOMERASE"/>
    <property type="match status" value="1"/>
</dbReference>
<dbReference type="PANTHER" id="PTHR42894">
    <property type="entry name" value="N-(5'-PHOSPHORIBOSYL)ANTHRANILATE ISOMERASE"/>
    <property type="match status" value="1"/>
</dbReference>
<dbReference type="GO" id="GO:0000162">
    <property type="term" value="P:L-tryptophan biosynthetic process"/>
    <property type="evidence" value="ECO:0007669"/>
    <property type="project" value="UniProtKB-UniRule"/>
</dbReference>
<evidence type="ECO:0000256" key="8">
    <source>
        <dbReference type="ARBA" id="ARBA00023235"/>
    </source>
</evidence>
<evidence type="ECO:0000256" key="7">
    <source>
        <dbReference type="ARBA" id="ARBA00023141"/>
    </source>
</evidence>
<keyword evidence="5 9" id="KW-0028">Amino-acid biosynthesis</keyword>
<evidence type="ECO:0000256" key="5">
    <source>
        <dbReference type="ARBA" id="ARBA00022605"/>
    </source>
</evidence>
<reference evidence="11" key="2">
    <citation type="submission" date="2021-04" db="EMBL/GenBank/DDBJ databases">
        <authorList>
            <person name="Gilroy R."/>
        </authorList>
    </citation>
    <scope>NUCLEOTIDE SEQUENCE</scope>
    <source>
        <strain evidence="11">5032</strain>
    </source>
</reference>
<name>A0A9D2HM93_9BACT</name>
<dbReference type="EC" id="5.3.1.24" evidence="3 9"/>
<dbReference type="InterPro" id="IPR044643">
    <property type="entry name" value="TrpF_fam"/>
</dbReference>
<keyword evidence="6 9" id="KW-0822">Tryptophan biosynthesis</keyword>
<evidence type="ECO:0000256" key="9">
    <source>
        <dbReference type="HAMAP-Rule" id="MF_00135"/>
    </source>
</evidence>
<dbReference type="GO" id="GO:0004640">
    <property type="term" value="F:phosphoribosylanthranilate isomerase activity"/>
    <property type="evidence" value="ECO:0007669"/>
    <property type="project" value="UniProtKB-UniRule"/>
</dbReference>
<dbReference type="Gene3D" id="3.20.20.70">
    <property type="entry name" value="Aldolase class I"/>
    <property type="match status" value="1"/>
</dbReference>
<dbReference type="CDD" id="cd00405">
    <property type="entry name" value="PRAI"/>
    <property type="match status" value="1"/>
</dbReference>
<gene>
    <name evidence="9" type="primary">trpF</name>
    <name evidence="11" type="ORF">H9784_00685</name>
</gene>
<comment type="pathway">
    <text evidence="2 9">Amino-acid biosynthesis; L-tryptophan biosynthesis; L-tryptophan from chorismate: step 3/5.</text>
</comment>